<organism evidence="1 2">
    <name type="scientific">Paxillus rubicundulus Ve08.2h10</name>
    <dbReference type="NCBI Taxonomy" id="930991"/>
    <lineage>
        <taxon>Eukaryota</taxon>
        <taxon>Fungi</taxon>
        <taxon>Dikarya</taxon>
        <taxon>Basidiomycota</taxon>
        <taxon>Agaricomycotina</taxon>
        <taxon>Agaricomycetes</taxon>
        <taxon>Agaricomycetidae</taxon>
        <taxon>Boletales</taxon>
        <taxon>Paxilineae</taxon>
        <taxon>Paxillaceae</taxon>
        <taxon>Paxillus</taxon>
    </lineage>
</organism>
<dbReference type="EMBL" id="KN826828">
    <property type="protein sequence ID" value="KIK77803.1"/>
    <property type="molecule type" value="Genomic_DNA"/>
</dbReference>
<dbReference type="OrthoDB" id="2692640at2759"/>
<evidence type="ECO:0000313" key="2">
    <source>
        <dbReference type="Proteomes" id="UP000054538"/>
    </source>
</evidence>
<accession>A0A0D0CQZ5</accession>
<name>A0A0D0CQZ5_9AGAM</name>
<reference evidence="1 2" key="1">
    <citation type="submission" date="2014-04" db="EMBL/GenBank/DDBJ databases">
        <authorList>
            <consortium name="DOE Joint Genome Institute"/>
            <person name="Kuo A."/>
            <person name="Kohler A."/>
            <person name="Jargeat P."/>
            <person name="Nagy L.G."/>
            <person name="Floudas D."/>
            <person name="Copeland A."/>
            <person name="Barry K.W."/>
            <person name="Cichocki N."/>
            <person name="Veneault-Fourrey C."/>
            <person name="LaButti K."/>
            <person name="Lindquist E.A."/>
            <person name="Lipzen A."/>
            <person name="Lundell T."/>
            <person name="Morin E."/>
            <person name="Murat C."/>
            <person name="Sun H."/>
            <person name="Tunlid A."/>
            <person name="Henrissat B."/>
            <person name="Grigoriev I.V."/>
            <person name="Hibbett D.S."/>
            <person name="Martin F."/>
            <person name="Nordberg H.P."/>
            <person name="Cantor M.N."/>
            <person name="Hua S.X."/>
        </authorList>
    </citation>
    <scope>NUCLEOTIDE SEQUENCE [LARGE SCALE GENOMIC DNA]</scope>
    <source>
        <strain evidence="1 2">Ve08.2h10</strain>
    </source>
</reference>
<evidence type="ECO:0000313" key="1">
    <source>
        <dbReference type="EMBL" id="KIK77803.1"/>
    </source>
</evidence>
<gene>
    <name evidence="1" type="ORF">PAXRUDRAFT_165694</name>
</gene>
<feature type="non-terminal residue" evidence="1">
    <location>
        <position position="1"/>
    </location>
</feature>
<dbReference type="AlphaFoldDB" id="A0A0D0CQZ5"/>
<protein>
    <submittedName>
        <fullName evidence="1">Uncharacterized protein</fullName>
    </submittedName>
</protein>
<proteinExistence type="predicted"/>
<dbReference type="InParanoid" id="A0A0D0CQZ5"/>
<feature type="non-terminal residue" evidence="1">
    <location>
        <position position="151"/>
    </location>
</feature>
<sequence length="151" mass="16968">PPPSETSQKTEKKLDHWTNDQTDVLVSWLSSHPADCHILFYKNKGGRDPNNKLSAKDKTGIHDIIAQHVFGPSQECAEHYTKAPKNPFSLCKVFIKHYGKLNQTGQGILSGDGVANTIGIIPFTLYSVYLTNYPIELVCKEFLWYDSLFGI</sequence>
<reference evidence="2" key="2">
    <citation type="submission" date="2015-01" db="EMBL/GenBank/DDBJ databases">
        <title>Evolutionary Origins and Diversification of the Mycorrhizal Mutualists.</title>
        <authorList>
            <consortium name="DOE Joint Genome Institute"/>
            <consortium name="Mycorrhizal Genomics Consortium"/>
            <person name="Kohler A."/>
            <person name="Kuo A."/>
            <person name="Nagy L.G."/>
            <person name="Floudas D."/>
            <person name="Copeland A."/>
            <person name="Barry K.W."/>
            <person name="Cichocki N."/>
            <person name="Veneault-Fourrey C."/>
            <person name="LaButti K."/>
            <person name="Lindquist E.A."/>
            <person name="Lipzen A."/>
            <person name="Lundell T."/>
            <person name="Morin E."/>
            <person name="Murat C."/>
            <person name="Riley R."/>
            <person name="Ohm R."/>
            <person name="Sun H."/>
            <person name="Tunlid A."/>
            <person name="Henrissat B."/>
            <person name="Grigoriev I.V."/>
            <person name="Hibbett D.S."/>
            <person name="Martin F."/>
        </authorList>
    </citation>
    <scope>NUCLEOTIDE SEQUENCE [LARGE SCALE GENOMIC DNA]</scope>
    <source>
        <strain evidence="2">Ve08.2h10</strain>
    </source>
</reference>
<dbReference type="Proteomes" id="UP000054538">
    <property type="component" value="Unassembled WGS sequence"/>
</dbReference>
<keyword evidence="2" id="KW-1185">Reference proteome</keyword>
<dbReference type="HOGENOM" id="CLU_041175_2_1_1"/>